<evidence type="ECO:0000313" key="2">
    <source>
        <dbReference type="EMBL" id="MPC41477.1"/>
    </source>
</evidence>
<feature type="compositionally biased region" description="Basic and acidic residues" evidence="1">
    <location>
        <begin position="160"/>
        <end position="172"/>
    </location>
</feature>
<dbReference type="AlphaFoldDB" id="A0A5B7F7G1"/>
<reference evidence="2 3" key="1">
    <citation type="submission" date="2019-05" db="EMBL/GenBank/DDBJ databases">
        <title>Another draft genome of Portunus trituberculatus and its Hox gene families provides insights of decapod evolution.</title>
        <authorList>
            <person name="Jeong J.-H."/>
            <person name="Song I."/>
            <person name="Kim S."/>
            <person name="Choi T."/>
            <person name="Kim D."/>
            <person name="Ryu S."/>
            <person name="Kim W."/>
        </authorList>
    </citation>
    <scope>NUCLEOTIDE SEQUENCE [LARGE SCALE GENOMIC DNA]</scope>
    <source>
        <tissue evidence="2">Muscle</tissue>
    </source>
</reference>
<proteinExistence type="predicted"/>
<evidence type="ECO:0000313" key="3">
    <source>
        <dbReference type="Proteomes" id="UP000324222"/>
    </source>
</evidence>
<name>A0A5B7F7G1_PORTR</name>
<keyword evidence="3" id="KW-1185">Reference proteome</keyword>
<gene>
    <name evidence="2" type="ORF">E2C01_035069</name>
</gene>
<feature type="region of interest" description="Disordered" evidence="1">
    <location>
        <begin position="95"/>
        <end position="192"/>
    </location>
</feature>
<accession>A0A5B7F7G1</accession>
<comment type="caution">
    <text evidence="2">The sequence shown here is derived from an EMBL/GenBank/DDBJ whole genome shotgun (WGS) entry which is preliminary data.</text>
</comment>
<sequence length="351" mass="37124">MLWSALSEADVEGPAVAGSACLTGLKKEDMEEGPAIEPSAADVEGPAVAGLAASRFFNTVQTVNWARPKLQLTPDILSPCSFLFKIYNFTSNVRVRQTPQSESSTSQERPRRQQSSSQRPRLIPRTRATERVRDRIIRKRKEKRKKRRLNRKRKFQAYVKDAEKHSAKEKKWAKSYGGSSEKHSRRLEPASEAPWASRLVAVESDLAAMKVSIGQLSAVLLPLASGSAFSGFADGGASVRPSPRLVPDVEEPRSPLGSGSLVVASGSSGASLSVSPLPGLAPGVSGGQGPSVLSPAPELVVRRVSLCAALRSAPPLVASGVPSPTVPGPSMEFSGLSGVSICAAPLSSLAL</sequence>
<feature type="compositionally biased region" description="Basic and acidic residues" evidence="1">
    <location>
        <begin position="180"/>
        <end position="189"/>
    </location>
</feature>
<organism evidence="2 3">
    <name type="scientific">Portunus trituberculatus</name>
    <name type="common">Swimming crab</name>
    <name type="synonym">Neptunus trituberculatus</name>
    <dbReference type="NCBI Taxonomy" id="210409"/>
    <lineage>
        <taxon>Eukaryota</taxon>
        <taxon>Metazoa</taxon>
        <taxon>Ecdysozoa</taxon>
        <taxon>Arthropoda</taxon>
        <taxon>Crustacea</taxon>
        <taxon>Multicrustacea</taxon>
        <taxon>Malacostraca</taxon>
        <taxon>Eumalacostraca</taxon>
        <taxon>Eucarida</taxon>
        <taxon>Decapoda</taxon>
        <taxon>Pleocyemata</taxon>
        <taxon>Brachyura</taxon>
        <taxon>Eubrachyura</taxon>
        <taxon>Portunoidea</taxon>
        <taxon>Portunidae</taxon>
        <taxon>Portuninae</taxon>
        <taxon>Portunus</taxon>
    </lineage>
</organism>
<feature type="compositionally biased region" description="Basic residues" evidence="1">
    <location>
        <begin position="136"/>
        <end position="155"/>
    </location>
</feature>
<feature type="compositionally biased region" description="Low complexity" evidence="1">
    <location>
        <begin position="96"/>
        <end position="121"/>
    </location>
</feature>
<evidence type="ECO:0000256" key="1">
    <source>
        <dbReference type="SAM" id="MobiDB-lite"/>
    </source>
</evidence>
<dbReference type="EMBL" id="VSRR010005072">
    <property type="protein sequence ID" value="MPC41477.1"/>
    <property type="molecule type" value="Genomic_DNA"/>
</dbReference>
<protein>
    <submittedName>
        <fullName evidence="2">Uncharacterized protein</fullName>
    </submittedName>
</protein>
<dbReference type="Proteomes" id="UP000324222">
    <property type="component" value="Unassembled WGS sequence"/>
</dbReference>